<reference evidence="3" key="1">
    <citation type="submission" date="2023-10" db="EMBL/GenBank/DDBJ databases">
        <authorList>
            <person name="Domelevo Entfellner J.-B."/>
        </authorList>
    </citation>
    <scope>NUCLEOTIDE SEQUENCE</scope>
</reference>
<dbReference type="InterPro" id="IPR009215">
    <property type="entry name" value="TIM-br_IGPS-like"/>
</dbReference>
<dbReference type="InterPro" id="IPR013785">
    <property type="entry name" value="Aldolase_TIM"/>
</dbReference>
<feature type="region of interest" description="Disordered" evidence="1">
    <location>
        <begin position="1"/>
        <end position="22"/>
    </location>
</feature>
<accession>A0AA86SD26</accession>
<proteinExistence type="predicted"/>
<evidence type="ECO:0000259" key="2">
    <source>
        <dbReference type="Pfam" id="PF09370"/>
    </source>
</evidence>
<dbReference type="PANTHER" id="PTHR31862">
    <property type="entry name" value="UPF0261 DOMAIN PROTEIN (AFU_ORTHOLOGUE AFUA_1G10120)"/>
    <property type="match status" value="1"/>
</dbReference>
<evidence type="ECO:0000313" key="4">
    <source>
        <dbReference type="Proteomes" id="UP001189624"/>
    </source>
</evidence>
<dbReference type="PANTHER" id="PTHR31862:SF1">
    <property type="entry name" value="UPF0261 DOMAIN PROTEIN (AFU_ORTHOLOGUE AFUA_1G10120)"/>
    <property type="match status" value="1"/>
</dbReference>
<organism evidence="3 4">
    <name type="scientific">Sphenostylis stenocarpa</name>
    <dbReference type="NCBI Taxonomy" id="92480"/>
    <lineage>
        <taxon>Eukaryota</taxon>
        <taxon>Viridiplantae</taxon>
        <taxon>Streptophyta</taxon>
        <taxon>Embryophyta</taxon>
        <taxon>Tracheophyta</taxon>
        <taxon>Spermatophyta</taxon>
        <taxon>Magnoliopsida</taxon>
        <taxon>eudicotyledons</taxon>
        <taxon>Gunneridae</taxon>
        <taxon>Pentapetalae</taxon>
        <taxon>rosids</taxon>
        <taxon>fabids</taxon>
        <taxon>Fabales</taxon>
        <taxon>Fabaceae</taxon>
        <taxon>Papilionoideae</taxon>
        <taxon>50 kb inversion clade</taxon>
        <taxon>NPAAA clade</taxon>
        <taxon>indigoferoid/millettioid clade</taxon>
        <taxon>Phaseoleae</taxon>
        <taxon>Sphenostylis</taxon>
    </lineage>
</organism>
<dbReference type="InterPro" id="IPR015813">
    <property type="entry name" value="Pyrv/PenolPyrv_kinase-like_dom"/>
</dbReference>
<dbReference type="SUPFAM" id="SSF51621">
    <property type="entry name" value="Phosphoenolpyruvate/pyruvate domain"/>
    <property type="match status" value="1"/>
</dbReference>
<dbReference type="GO" id="GO:0003824">
    <property type="term" value="F:catalytic activity"/>
    <property type="evidence" value="ECO:0007669"/>
    <property type="project" value="InterPro"/>
</dbReference>
<feature type="compositionally biased region" description="Basic and acidic residues" evidence="1">
    <location>
        <begin position="10"/>
        <end position="20"/>
    </location>
</feature>
<name>A0AA86SD26_9FABA</name>
<dbReference type="Gramene" id="rna-AYBTSS11_LOCUS13621">
    <property type="protein sequence ID" value="CAJ1949238.1"/>
    <property type="gene ID" value="gene-AYBTSS11_LOCUS13621"/>
</dbReference>
<gene>
    <name evidence="3" type="ORF">AYBTSS11_LOCUS13621</name>
</gene>
<evidence type="ECO:0000313" key="3">
    <source>
        <dbReference type="EMBL" id="CAJ1949238.1"/>
    </source>
</evidence>
<dbReference type="Proteomes" id="UP001189624">
    <property type="component" value="Chromosome 4"/>
</dbReference>
<feature type="domain" description="TIM-barrel" evidence="2">
    <location>
        <begin position="26"/>
        <end position="97"/>
    </location>
</feature>
<dbReference type="AlphaFoldDB" id="A0AA86SD26"/>
<dbReference type="Gene3D" id="3.20.20.70">
    <property type="entry name" value="Aldolase class I"/>
    <property type="match status" value="1"/>
</dbReference>
<keyword evidence="4" id="KW-1185">Reference proteome</keyword>
<dbReference type="EMBL" id="OY731401">
    <property type="protein sequence ID" value="CAJ1949238.1"/>
    <property type="molecule type" value="Genomic_DNA"/>
</dbReference>
<protein>
    <recommendedName>
        <fullName evidence="2">TIM-barrel domain-containing protein</fullName>
    </recommendedName>
</protein>
<dbReference type="Pfam" id="PF09370">
    <property type="entry name" value="PEP_hydrolase"/>
    <property type="match status" value="1"/>
</dbReference>
<sequence length="128" mass="13667">MTVVSSCHKTAGDKLKEGGKEGSSSCCLEVEMIQKAHKMGLLTTPFAFNQHEAIKMAKVGGDNIVAHMDLTTTGSIGAKIVVSLEESVVCVKLLQKQRIALIPVSLCSAMGLCKSPKKLYACSMLINR</sequence>
<dbReference type="InterPro" id="IPR051353">
    <property type="entry name" value="Tobamovirus_resist_UPF0261"/>
</dbReference>
<evidence type="ECO:0000256" key="1">
    <source>
        <dbReference type="SAM" id="MobiDB-lite"/>
    </source>
</evidence>